<accession>A0A927F7Q4</accession>
<dbReference type="EMBL" id="JACYFG010000006">
    <property type="protein sequence ID" value="MBD5778473.1"/>
    <property type="molecule type" value="Genomic_DNA"/>
</dbReference>
<dbReference type="RefSeq" id="WP_191616172.1">
    <property type="nucleotide sequence ID" value="NZ_JACYFG010000006.1"/>
</dbReference>
<reference evidence="1" key="1">
    <citation type="submission" date="2020-09" db="EMBL/GenBank/DDBJ databases">
        <title>Pelagicoccus enzymogenes sp. nov. with an EPS production, isolated from marine sediment.</title>
        <authorList>
            <person name="Feng X."/>
        </authorList>
    </citation>
    <scope>NUCLEOTIDE SEQUENCE</scope>
    <source>
        <strain evidence="1">NFK12</strain>
    </source>
</reference>
<gene>
    <name evidence="1" type="ORF">IEN85_03140</name>
</gene>
<organism evidence="1 2">
    <name type="scientific">Pelagicoccus enzymogenes</name>
    <dbReference type="NCBI Taxonomy" id="2773457"/>
    <lineage>
        <taxon>Bacteria</taxon>
        <taxon>Pseudomonadati</taxon>
        <taxon>Verrucomicrobiota</taxon>
        <taxon>Opitutia</taxon>
        <taxon>Puniceicoccales</taxon>
        <taxon>Pelagicoccaceae</taxon>
        <taxon>Pelagicoccus</taxon>
    </lineage>
</organism>
<keyword evidence="2" id="KW-1185">Reference proteome</keyword>
<dbReference type="AlphaFoldDB" id="A0A927F7Q4"/>
<name>A0A927F7Q4_9BACT</name>
<dbReference type="Proteomes" id="UP000622317">
    <property type="component" value="Unassembled WGS sequence"/>
</dbReference>
<proteinExistence type="predicted"/>
<sequence>MPISESLRYYLTSFNREHSLPVKYNQLERFQMGAPLYDSKGEDTLWETLIYEPFIMRKLNEGLKRVYAILKAGGDESVMEHLYVDRIDYCVFGNSKPFRIRIVNSRNDNQDYFYVKKADASRAYGLELEHLLSPNRMFFLTDGDTLVEEHVVGLPGDIFIDDWMESPRLKAIRIAKELIKFNERCFVRLLGDMRPYNFVVGITPDFEETQIRIRSMDFDQQTYDGRKNFYLPQFFKENNPLVEFCTSHIDTKTAKQYQREEHALISRRMDAIKLRLRALLDSMSDDKLAPKENVYQLREELADHYKSNTFLGCESMGSLVRQSLDLMRERATR</sequence>
<evidence type="ECO:0000313" key="1">
    <source>
        <dbReference type="EMBL" id="MBD5778473.1"/>
    </source>
</evidence>
<protein>
    <submittedName>
        <fullName evidence="1">Uncharacterized protein</fullName>
    </submittedName>
</protein>
<comment type="caution">
    <text evidence="1">The sequence shown here is derived from an EMBL/GenBank/DDBJ whole genome shotgun (WGS) entry which is preliminary data.</text>
</comment>
<evidence type="ECO:0000313" key="2">
    <source>
        <dbReference type="Proteomes" id="UP000622317"/>
    </source>
</evidence>